<accession>A0ABW4WW55</accession>
<reference evidence="3" key="1">
    <citation type="journal article" date="2019" name="Int. J. Syst. Evol. Microbiol.">
        <title>The Global Catalogue of Microorganisms (GCM) 10K type strain sequencing project: providing services to taxonomists for standard genome sequencing and annotation.</title>
        <authorList>
            <consortium name="The Broad Institute Genomics Platform"/>
            <consortium name="The Broad Institute Genome Sequencing Center for Infectious Disease"/>
            <person name="Wu L."/>
            <person name="Ma J."/>
        </authorList>
    </citation>
    <scope>NUCLEOTIDE SEQUENCE [LARGE SCALE GENOMIC DNA]</scope>
    <source>
        <strain evidence="3">JCM 16545</strain>
    </source>
</reference>
<evidence type="ECO:0000313" key="3">
    <source>
        <dbReference type="Proteomes" id="UP001597369"/>
    </source>
</evidence>
<dbReference type="RefSeq" id="WP_229962934.1">
    <property type="nucleotide sequence ID" value="NZ_JAJJWI010000039.1"/>
</dbReference>
<name>A0ABW4WW55_9BACT</name>
<organism evidence="2 3">
    <name type="scientific">Pontibacter silvestris</name>
    <dbReference type="NCBI Taxonomy" id="2305183"/>
    <lineage>
        <taxon>Bacteria</taxon>
        <taxon>Pseudomonadati</taxon>
        <taxon>Bacteroidota</taxon>
        <taxon>Cytophagia</taxon>
        <taxon>Cytophagales</taxon>
        <taxon>Hymenobacteraceae</taxon>
        <taxon>Pontibacter</taxon>
    </lineage>
</organism>
<protein>
    <recommendedName>
        <fullName evidence="1">Type II CBASS E2 protein domain-containing protein</fullName>
    </recommendedName>
</protein>
<comment type="caution">
    <text evidence="2">The sequence shown here is derived from an EMBL/GenBank/DDBJ whole genome shotgun (WGS) entry which is preliminary data.</text>
</comment>
<dbReference type="Pfam" id="PF26395">
    <property type="entry name" value="E2-CBASS"/>
    <property type="match status" value="1"/>
</dbReference>
<gene>
    <name evidence="2" type="ORF">ACFSKU_08745</name>
</gene>
<evidence type="ECO:0000313" key="2">
    <source>
        <dbReference type="EMBL" id="MFD2066969.1"/>
    </source>
</evidence>
<keyword evidence="3" id="KW-1185">Reference proteome</keyword>
<dbReference type="EMBL" id="JBHUHV010000026">
    <property type="protein sequence ID" value="MFD2066969.1"/>
    <property type="molecule type" value="Genomic_DNA"/>
</dbReference>
<proteinExistence type="predicted"/>
<dbReference type="InterPro" id="IPR058588">
    <property type="entry name" value="E2-CBASS"/>
</dbReference>
<evidence type="ECO:0000259" key="1">
    <source>
        <dbReference type="Pfam" id="PF26395"/>
    </source>
</evidence>
<sequence>MIRPIYKERYSALEQYVQRIMVQQLFPGCKINVKNQILLVDFTIKDPDYKAEYHLQVQYISQSWFKVFVLKPKIIGSVAIHMYPDNSLCLYYPPDISPFRRIWVGKDLIPMAALWICHYEQWLINGNIWKGREAPGHEQLLAQLNSRN</sequence>
<dbReference type="Proteomes" id="UP001597369">
    <property type="component" value="Unassembled WGS sequence"/>
</dbReference>
<feature type="domain" description="Type II CBASS E2 protein" evidence="1">
    <location>
        <begin position="20"/>
        <end position="134"/>
    </location>
</feature>